<evidence type="ECO:0000256" key="1">
    <source>
        <dbReference type="SAM" id="MobiDB-lite"/>
    </source>
</evidence>
<sequence length="532" mass="61186">MENSASEEQWYWSKKGSDERNGPVGRGRLEELVEEGTLDPEDLVWSKGLDDWMEADSVEEIEELFASPPPLPDDPSVENNREETPPPIPESGKFESAEEYDFPIEFEVEWAGSLWGNESTLRIYKDKISLHTDDSDNHGGSIGYNYFEVKEEGFKRVTVEAPFGFNEDLFVKKYYIEFESKEEKEAFLEVYRRNASMESKDDPSTRLQSESENDEPDGRYWYNKKKWAVPLFLILIPSILWNMYDIYISNSKGQEWFEKYVPLFFQLSWFPPVGWYGLAMNDSLTRGKSMLAGLVSPLLFFLCFSVIMFPALMFATYPLQVETANKFEENRSKILKSLSENNNVDESYEKASKYLNALQITGRNDDRLSAIYDSLEAEKEHEELLKGQRNKLAKNILKTLDTDSSLEGMKESADGVETVVGVDIRYDTNISGSTSLSDGVIAAGREARGINTEINEIMHKVNKYNKELKEKSERGKYPEGRIEELYISISHECITDPYVASSITITDEEFDFLLDNHDAIEKRWRDSLNLNC</sequence>
<gene>
    <name evidence="4" type="ORF">GGP99_000867</name>
</gene>
<evidence type="ECO:0000313" key="4">
    <source>
        <dbReference type="EMBL" id="MCS4156925.1"/>
    </source>
</evidence>
<comment type="caution">
    <text evidence="4">The sequence shown here is derived from an EMBL/GenBank/DDBJ whole genome shotgun (WGS) entry which is preliminary data.</text>
</comment>
<feature type="domain" description="GYF" evidence="3">
    <location>
        <begin position="10"/>
        <end position="60"/>
    </location>
</feature>
<organism evidence="4 5">
    <name type="scientific">Salinibacter ruber</name>
    <dbReference type="NCBI Taxonomy" id="146919"/>
    <lineage>
        <taxon>Bacteria</taxon>
        <taxon>Pseudomonadati</taxon>
        <taxon>Rhodothermota</taxon>
        <taxon>Rhodothermia</taxon>
        <taxon>Rhodothermales</taxon>
        <taxon>Salinibacteraceae</taxon>
        <taxon>Salinibacter</taxon>
    </lineage>
</organism>
<feature type="region of interest" description="Disordered" evidence="1">
    <location>
        <begin position="1"/>
        <end position="28"/>
    </location>
</feature>
<dbReference type="Proteomes" id="UP001155110">
    <property type="component" value="Unassembled WGS sequence"/>
</dbReference>
<feature type="compositionally biased region" description="Basic and acidic residues" evidence="1">
    <location>
        <begin position="15"/>
        <end position="28"/>
    </location>
</feature>
<dbReference type="EMBL" id="JANTZM010000003">
    <property type="protein sequence ID" value="MCS4156925.1"/>
    <property type="molecule type" value="Genomic_DNA"/>
</dbReference>
<dbReference type="InterPro" id="IPR025640">
    <property type="entry name" value="GYF_2"/>
</dbReference>
<keyword evidence="2" id="KW-1133">Transmembrane helix</keyword>
<accession>A0AAW5P5N3</accession>
<feature type="transmembrane region" description="Helical" evidence="2">
    <location>
        <begin position="291"/>
        <end position="317"/>
    </location>
</feature>
<proteinExistence type="predicted"/>
<evidence type="ECO:0000313" key="5">
    <source>
        <dbReference type="Proteomes" id="UP001155110"/>
    </source>
</evidence>
<evidence type="ECO:0000256" key="2">
    <source>
        <dbReference type="SAM" id="Phobius"/>
    </source>
</evidence>
<feature type="region of interest" description="Disordered" evidence="1">
    <location>
        <begin position="59"/>
        <end position="94"/>
    </location>
</feature>
<dbReference type="RefSeq" id="WP_259210529.1">
    <property type="nucleotide sequence ID" value="NZ_JANTZM010000003.1"/>
</dbReference>
<keyword evidence="2" id="KW-0812">Transmembrane</keyword>
<feature type="transmembrane region" description="Helical" evidence="2">
    <location>
        <begin position="227"/>
        <end position="248"/>
    </location>
</feature>
<name>A0AAW5P5N3_9BACT</name>
<dbReference type="Pfam" id="PF14237">
    <property type="entry name" value="GYF_2"/>
    <property type="match status" value="1"/>
</dbReference>
<keyword evidence="2" id="KW-0472">Membrane</keyword>
<dbReference type="AlphaFoldDB" id="A0AAW5P5N3"/>
<reference evidence="4" key="1">
    <citation type="submission" date="2022-08" db="EMBL/GenBank/DDBJ databases">
        <title>Genomic Encyclopedia of Type Strains, Phase V (KMG-V): Genome sequencing to study the core and pangenomes of soil and plant-associated prokaryotes.</title>
        <authorList>
            <person name="Whitman W."/>
        </authorList>
    </citation>
    <scope>NUCLEOTIDE SEQUENCE</scope>
    <source>
        <strain evidence="4">SP3002</strain>
    </source>
</reference>
<evidence type="ECO:0000259" key="3">
    <source>
        <dbReference type="Pfam" id="PF14237"/>
    </source>
</evidence>
<feature type="transmembrane region" description="Helical" evidence="2">
    <location>
        <begin position="260"/>
        <end position="279"/>
    </location>
</feature>
<protein>
    <recommendedName>
        <fullName evidence="3">GYF domain-containing protein</fullName>
    </recommendedName>
</protein>